<evidence type="ECO:0000313" key="4">
    <source>
        <dbReference type="EMBL" id="MFK2879870.1"/>
    </source>
</evidence>
<evidence type="ECO:0000313" key="5">
    <source>
        <dbReference type="Proteomes" id="UP001620339"/>
    </source>
</evidence>
<dbReference type="EMBL" id="JADIKK010000008">
    <property type="protein sequence ID" value="MFK2876305.1"/>
    <property type="molecule type" value="Genomic_DNA"/>
</dbReference>
<dbReference type="EMBL" id="JADIKK010000008">
    <property type="protein sequence ID" value="MFK2879870.1"/>
    <property type="molecule type" value="Genomic_DNA"/>
</dbReference>
<feature type="domain" description="N-acetyltransferase" evidence="1">
    <location>
        <begin position="17"/>
        <end position="184"/>
    </location>
</feature>
<dbReference type="InterPro" id="IPR016181">
    <property type="entry name" value="Acyl_CoA_acyltransferase"/>
</dbReference>
<protein>
    <submittedName>
        <fullName evidence="3">GNAT family N-acetyltransferase</fullName>
    </submittedName>
</protein>
<dbReference type="PROSITE" id="PS51186">
    <property type="entry name" value="GNAT"/>
    <property type="match status" value="1"/>
</dbReference>
<comment type="caution">
    <text evidence="3">The sequence shown here is derived from an EMBL/GenBank/DDBJ whole genome shotgun (WGS) entry which is preliminary data.</text>
</comment>
<evidence type="ECO:0000313" key="2">
    <source>
        <dbReference type="EMBL" id="MFK2875851.1"/>
    </source>
</evidence>
<organism evidence="3 5">
    <name type="scientific">Rhodanobacter hydrolyticus</name>
    <dbReference type="NCBI Taxonomy" id="2250595"/>
    <lineage>
        <taxon>Bacteria</taxon>
        <taxon>Pseudomonadati</taxon>
        <taxon>Pseudomonadota</taxon>
        <taxon>Gammaproteobacteria</taxon>
        <taxon>Lysobacterales</taxon>
        <taxon>Rhodanobacteraceae</taxon>
        <taxon>Rhodanobacter</taxon>
    </lineage>
</organism>
<dbReference type="Pfam" id="PF13302">
    <property type="entry name" value="Acetyltransf_3"/>
    <property type="match status" value="1"/>
</dbReference>
<dbReference type="RefSeq" id="WP_404611965.1">
    <property type="nucleotide sequence ID" value="NZ_JADIKK010000007.1"/>
</dbReference>
<dbReference type="InterPro" id="IPR000182">
    <property type="entry name" value="GNAT_dom"/>
</dbReference>
<keyword evidence="5" id="KW-1185">Reference proteome</keyword>
<dbReference type="PANTHER" id="PTHR43441">
    <property type="entry name" value="RIBOSOMAL-PROTEIN-SERINE ACETYLTRANSFERASE"/>
    <property type="match status" value="1"/>
</dbReference>
<name>A0ABW8J405_9GAMM</name>
<dbReference type="SUPFAM" id="SSF55729">
    <property type="entry name" value="Acyl-CoA N-acyltransferases (Nat)"/>
    <property type="match status" value="1"/>
</dbReference>
<dbReference type="InterPro" id="IPR051908">
    <property type="entry name" value="Ribosomal_N-acetyltransferase"/>
</dbReference>
<evidence type="ECO:0000259" key="1">
    <source>
        <dbReference type="PROSITE" id="PS51186"/>
    </source>
</evidence>
<accession>A0ABW8J405</accession>
<sequence>MPLQNPPGPAELAIPPLALRPWRDDDAQALHEAIRESLDSVGRWLQWCHVNYDLDAARQRIAACKQGWDAGGQYAFAVFDATGRLAGGVGLNQLDERNMRGNLGYWMRTSVNGRGYAAHAARAVAVFGFETLGLQRIEIVAATGNLASQRCAERIGARREGIARSRVLMHGQSEDAVVYGLVPTDLDQPAAAQNAAMSS</sequence>
<dbReference type="Proteomes" id="UP001620339">
    <property type="component" value="Unassembled WGS sequence"/>
</dbReference>
<dbReference type="PANTHER" id="PTHR43441:SF10">
    <property type="entry name" value="ACETYLTRANSFERASE"/>
    <property type="match status" value="1"/>
</dbReference>
<dbReference type="EMBL" id="JADIKK010000007">
    <property type="protein sequence ID" value="MFK2875851.1"/>
    <property type="molecule type" value="Genomic_DNA"/>
</dbReference>
<dbReference type="Gene3D" id="3.40.630.30">
    <property type="match status" value="1"/>
</dbReference>
<proteinExistence type="predicted"/>
<reference evidence="3 5" key="1">
    <citation type="submission" date="2020-10" db="EMBL/GenBank/DDBJ databases">
        <title>Phylogeny of dyella-like bacteria.</title>
        <authorList>
            <person name="Fu J."/>
        </authorList>
    </citation>
    <scope>NUCLEOTIDE SEQUENCE [LARGE SCALE GENOMIC DNA]</scope>
    <source>
        <strain evidence="3 5">KACC 19113</strain>
    </source>
</reference>
<evidence type="ECO:0000313" key="3">
    <source>
        <dbReference type="EMBL" id="MFK2876305.1"/>
    </source>
</evidence>
<gene>
    <name evidence="2" type="ORF">ISP25_02030</name>
    <name evidence="3" type="ORF">ISP25_04390</name>
    <name evidence="4" type="ORF">ISP25_22650</name>
</gene>